<keyword evidence="1 2" id="KW-0694">RNA-binding</keyword>
<dbReference type="GeneID" id="111253138"/>
<dbReference type="SMART" id="SM00360">
    <property type="entry name" value="RRM"/>
    <property type="match status" value="3"/>
</dbReference>
<sequence length="537" mass="60356">MSVSPVASFKDESLKHGKFEDLIRNDRRVPLMMRNGQRITGPPTNWQGPLPSKGSEVFIGKLPLDVTEIELLQFLEKVGTVYQFRLMIDSRGHNKGFGFVTYADPATAQRAVKELDQSYLREHKRIAVVLSIDNRRLFFGGLPPLASAEDILNEVTVRVKNVTNVILYSCANDRARNRGFAFVEFTDHMSAAIARKELQQEEKSRMFMDMNEHGHKIQVDWAVPEPQVDAEQMANVTNLFVRNVSVNVSEHQLLKLFSLDETVEVTRVRRPSNYAFIHFARREDAECAMKKLDGFKLDGLNLEVEWAKPPPKKDRYNYESENRYHGQPHRTLGRKGKSHTLLPRQKIRHPVADQPMAYPGQALLPASPTYVLPAPIASKPDHMKEVDALALQLFGCTPKYETLTCPMEDGRKQYYPCVILAGQREVVNVVYGDRESALDAAAAHCLARLQATFQVSNMTRVSLAARPLDGLALTGVQASLQAIHLNDGAIHTPMMGFVPPDHVPVRLAQLQAIPRFFSGMPCPIIGGPSYHHYNTMG</sequence>
<keyword evidence="5" id="KW-1185">Reference proteome</keyword>
<feature type="domain" description="RRM" evidence="3">
    <location>
        <begin position="237"/>
        <end position="309"/>
    </location>
</feature>
<dbReference type="InParanoid" id="A0A7M7MIP3"/>
<dbReference type="Pfam" id="PF00076">
    <property type="entry name" value="RRM_1"/>
    <property type="match status" value="3"/>
</dbReference>
<dbReference type="InterPro" id="IPR035979">
    <property type="entry name" value="RBD_domain_sf"/>
</dbReference>
<evidence type="ECO:0000313" key="4">
    <source>
        <dbReference type="EnsemblMetazoa" id="XP_022667869"/>
    </source>
</evidence>
<dbReference type="RefSeq" id="XP_022667869.1">
    <property type="nucleotide sequence ID" value="XM_022812134.1"/>
</dbReference>
<dbReference type="InterPro" id="IPR000504">
    <property type="entry name" value="RRM_dom"/>
</dbReference>
<dbReference type="PANTHER" id="PTHR21245">
    <property type="entry name" value="HETEROGENEOUS NUCLEAR RIBONUCLEOPROTEIN"/>
    <property type="match status" value="1"/>
</dbReference>
<dbReference type="AlphaFoldDB" id="A0A7M7MIP3"/>
<dbReference type="KEGG" id="vde:111253138"/>
<proteinExistence type="predicted"/>
<evidence type="ECO:0000259" key="3">
    <source>
        <dbReference type="PROSITE" id="PS50102"/>
    </source>
</evidence>
<dbReference type="FunFam" id="3.30.70.330:FF:000022">
    <property type="entry name" value="APOBEC1 complementation factor isoform X1"/>
    <property type="match status" value="1"/>
</dbReference>
<dbReference type="OrthoDB" id="3800936at2759"/>
<dbReference type="PROSITE" id="PS50102">
    <property type="entry name" value="RRM"/>
    <property type="match status" value="3"/>
</dbReference>
<evidence type="ECO:0000256" key="1">
    <source>
        <dbReference type="ARBA" id="ARBA00022884"/>
    </source>
</evidence>
<dbReference type="GO" id="GO:0003723">
    <property type="term" value="F:RNA binding"/>
    <property type="evidence" value="ECO:0007669"/>
    <property type="project" value="UniProtKB-UniRule"/>
</dbReference>
<evidence type="ECO:0000256" key="2">
    <source>
        <dbReference type="PROSITE-ProRule" id="PRU00176"/>
    </source>
</evidence>
<organism evidence="4 5">
    <name type="scientific">Varroa destructor</name>
    <name type="common">Honeybee mite</name>
    <dbReference type="NCBI Taxonomy" id="109461"/>
    <lineage>
        <taxon>Eukaryota</taxon>
        <taxon>Metazoa</taxon>
        <taxon>Ecdysozoa</taxon>
        <taxon>Arthropoda</taxon>
        <taxon>Chelicerata</taxon>
        <taxon>Arachnida</taxon>
        <taxon>Acari</taxon>
        <taxon>Parasitiformes</taxon>
        <taxon>Mesostigmata</taxon>
        <taxon>Gamasina</taxon>
        <taxon>Dermanyssoidea</taxon>
        <taxon>Varroidae</taxon>
        <taxon>Varroa</taxon>
    </lineage>
</organism>
<reference evidence="4" key="1">
    <citation type="submission" date="2021-01" db="UniProtKB">
        <authorList>
            <consortium name="EnsemblMetazoa"/>
        </authorList>
    </citation>
    <scope>IDENTIFICATION</scope>
</reference>
<name>A0A7M7MIP3_VARDE</name>
<dbReference type="Gene3D" id="3.30.70.330">
    <property type="match status" value="3"/>
</dbReference>
<feature type="domain" description="RRM" evidence="3">
    <location>
        <begin position="135"/>
        <end position="224"/>
    </location>
</feature>
<dbReference type="InterPro" id="IPR012677">
    <property type="entry name" value="Nucleotide-bd_a/b_plait_sf"/>
</dbReference>
<protein>
    <recommendedName>
        <fullName evidence="3">RRM domain-containing protein</fullName>
    </recommendedName>
</protein>
<accession>A0A7M7MIP3</accession>
<evidence type="ECO:0000313" key="5">
    <source>
        <dbReference type="Proteomes" id="UP000594260"/>
    </source>
</evidence>
<dbReference type="SUPFAM" id="SSF54928">
    <property type="entry name" value="RNA-binding domain, RBD"/>
    <property type="match status" value="2"/>
</dbReference>
<dbReference type="EnsemblMetazoa" id="XM_022812134">
    <property type="protein sequence ID" value="XP_022667869"/>
    <property type="gene ID" value="LOC111253138"/>
</dbReference>
<dbReference type="Proteomes" id="UP000594260">
    <property type="component" value="Unplaced"/>
</dbReference>
<feature type="domain" description="RRM" evidence="3">
    <location>
        <begin position="55"/>
        <end position="133"/>
    </location>
</feature>